<evidence type="ECO:0000256" key="3">
    <source>
        <dbReference type="ARBA" id="ARBA00022490"/>
    </source>
</evidence>
<dbReference type="InterPro" id="IPR017884">
    <property type="entry name" value="SANT_dom"/>
</dbReference>
<feature type="region of interest" description="Disordered" evidence="9">
    <location>
        <begin position="531"/>
        <end position="570"/>
    </location>
</feature>
<dbReference type="GO" id="GO:0005829">
    <property type="term" value="C:cytosol"/>
    <property type="evidence" value="ECO:0007669"/>
    <property type="project" value="UniProtKB-SubCell"/>
</dbReference>
<feature type="compositionally biased region" description="Low complexity" evidence="9">
    <location>
        <begin position="551"/>
        <end position="562"/>
    </location>
</feature>
<reference evidence="10" key="1">
    <citation type="submission" date="2020-04" db="EMBL/GenBank/DDBJ databases">
        <authorList>
            <person name="Alioto T."/>
            <person name="Alioto T."/>
            <person name="Gomez Garrido J."/>
        </authorList>
    </citation>
    <scope>NUCLEOTIDE SEQUENCE</scope>
    <source>
        <strain evidence="10">A484AB</strain>
    </source>
</reference>
<dbReference type="InterPro" id="IPR044634">
    <property type="entry name" value="Zuotin/DnaJC2"/>
</dbReference>
<protein>
    <recommendedName>
        <fullName evidence="2">DnaJ homolog subfamily C member 2</fullName>
    </recommendedName>
</protein>
<name>A0A6S7HLE3_PARCT</name>
<dbReference type="InterPro" id="IPR017930">
    <property type="entry name" value="Myb_dom"/>
</dbReference>
<dbReference type="PROSITE" id="PS51293">
    <property type="entry name" value="SANT"/>
    <property type="match status" value="1"/>
</dbReference>
<accession>A0A6S7HLE3</accession>
<feature type="compositionally biased region" description="Basic and acidic residues" evidence="9">
    <location>
        <begin position="241"/>
        <end position="254"/>
    </location>
</feature>
<dbReference type="InterPro" id="IPR001005">
    <property type="entry name" value="SANT/Myb"/>
</dbReference>
<evidence type="ECO:0000256" key="8">
    <source>
        <dbReference type="ARBA" id="ARBA00023242"/>
    </source>
</evidence>
<evidence type="ECO:0000256" key="6">
    <source>
        <dbReference type="ARBA" id="ARBA00023159"/>
    </source>
</evidence>
<keyword evidence="3" id="KW-0963">Cytoplasm</keyword>
<evidence type="ECO:0000313" key="11">
    <source>
        <dbReference type="Proteomes" id="UP001152795"/>
    </source>
</evidence>
<keyword evidence="7" id="KW-0143">Chaperone</keyword>
<proteinExistence type="predicted"/>
<feature type="region of interest" description="Disordered" evidence="9">
    <location>
        <begin position="241"/>
        <end position="264"/>
    </location>
</feature>
<dbReference type="PROSITE" id="PS50076">
    <property type="entry name" value="DNAJ_2"/>
    <property type="match status" value="1"/>
</dbReference>
<keyword evidence="5" id="KW-0156">Chromatin regulator</keyword>
<feature type="compositionally biased region" description="Low complexity" evidence="9">
    <location>
        <begin position="531"/>
        <end position="544"/>
    </location>
</feature>
<evidence type="ECO:0000256" key="1">
    <source>
        <dbReference type="ARBA" id="ARBA00004514"/>
    </source>
</evidence>
<evidence type="ECO:0000313" key="10">
    <source>
        <dbReference type="EMBL" id="CAB4005179.1"/>
    </source>
</evidence>
<dbReference type="CDD" id="cd06257">
    <property type="entry name" value="DnaJ"/>
    <property type="match status" value="1"/>
</dbReference>
<keyword evidence="4" id="KW-0677">Repeat</keyword>
<dbReference type="OrthoDB" id="1690618at2759"/>
<evidence type="ECO:0000256" key="7">
    <source>
        <dbReference type="ARBA" id="ARBA00023186"/>
    </source>
</evidence>
<keyword evidence="8" id="KW-0539">Nucleus</keyword>
<dbReference type="InterPro" id="IPR001623">
    <property type="entry name" value="DnaJ_domain"/>
</dbReference>
<dbReference type="SUPFAM" id="SSF46689">
    <property type="entry name" value="Homeodomain-like"/>
    <property type="match status" value="2"/>
</dbReference>
<dbReference type="InterPro" id="IPR042569">
    <property type="entry name" value="RAC_head_sf"/>
</dbReference>
<dbReference type="SMART" id="SM00717">
    <property type="entry name" value="SANT"/>
    <property type="match status" value="2"/>
</dbReference>
<dbReference type="InterPro" id="IPR032003">
    <property type="entry name" value="RAC_head"/>
</dbReference>
<dbReference type="GO" id="GO:0043022">
    <property type="term" value="F:ribosome binding"/>
    <property type="evidence" value="ECO:0007669"/>
    <property type="project" value="InterPro"/>
</dbReference>
<dbReference type="Gene3D" id="1.10.287.110">
    <property type="entry name" value="DnaJ domain"/>
    <property type="match status" value="1"/>
</dbReference>
<dbReference type="Pfam" id="PF21884">
    <property type="entry name" value="ZUO1-like_ZHD"/>
    <property type="match status" value="1"/>
</dbReference>
<dbReference type="GO" id="GO:0051083">
    <property type="term" value="P:'de novo' cotranslational protein folding"/>
    <property type="evidence" value="ECO:0007669"/>
    <property type="project" value="InterPro"/>
</dbReference>
<comment type="subcellular location">
    <subcellularLocation>
        <location evidence="1">Cytoplasm</location>
        <location evidence="1">Cytosol</location>
    </subcellularLocation>
</comment>
<dbReference type="CDD" id="cd23953">
    <property type="entry name" value="zuotin_NTD"/>
    <property type="match status" value="1"/>
</dbReference>
<gene>
    <name evidence="10" type="ORF">PACLA_8A007669</name>
</gene>
<dbReference type="PANTHER" id="PTHR43999">
    <property type="entry name" value="DNAJ HOMOLOG SUBFAMILY C MEMBER 2"/>
    <property type="match status" value="1"/>
</dbReference>
<keyword evidence="6" id="KW-0010">Activator</keyword>
<dbReference type="PROSITE" id="PS50090">
    <property type="entry name" value="MYB_LIKE"/>
    <property type="match status" value="2"/>
</dbReference>
<dbReference type="GO" id="GO:0030544">
    <property type="term" value="F:Hsp70 protein binding"/>
    <property type="evidence" value="ECO:0007669"/>
    <property type="project" value="InterPro"/>
</dbReference>
<dbReference type="Proteomes" id="UP001152795">
    <property type="component" value="Unassembled WGS sequence"/>
</dbReference>
<dbReference type="CDD" id="cd00167">
    <property type="entry name" value="SANT"/>
    <property type="match status" value="2"/>
</dbReference>
<evidence type="ECO:0000256" key="2">
    <source>
        <dbReference type="ARBA" id="ARBA00014469"/>
    </source>
</evidence>
<dbReference type="InterPro" id="IPR054076">
    <property type="entry name" value="ZUO1-like_ZHD"/>
</dbReference>
<dbReference type="GO" id="GO:0006325">
    <property type="term" value="P:chromatin organization"/>
    <property type="evidence" value="ECO:0007669"/>
    <property type="project" value="UniProtKB-KW"/>
</dbReference>
<dbReference type="Gene3D" id="1.10.10.60">
    <property type="entry name" value="Homeodomain-like"/>
    <property type="match status" value="2"/>
</dbReference>
<evidence type="ECO:0000256" key="9">
    <source>
        <dbReference type="SAM" id="MobiDB-lite"/>
    </source>
</evidence>
<dbReference type="SUPFAM" id="SSF46565">
    <property type="entry name" value="Chaperone J-domain"/>
    <property type="match status" value="1"/>
</dbReference>
<comment type="caution">
    <text evidence="10">The sequence shown here is derived from an EMBL/GenBank/DDBJ whole genome shotgun (WGS) entry which is preliminary data.</text>
</comment>
<dbReference type="Pfam" id="PF00226">
    <property type="entry name" value="DnaJ"/>
    <property type="match status" value="1"/>
</dbReference>
<keyword evidence="11" id="KW-1185">Reference proteome</keyword>
<dbReference type="InterPro" id="IPR009057">
    <property type="entry name" value="Homeodomain-like_sf"/>
</dbReference>
<dbReference type="PANTHER" id="PTHR43999:SF1">
    <property type="entry name" value="DNAJ HOMOLOG SUBFAMILY C MEMBER 2"/>
    <property type="match status" value="1"/>
</dbReference>
<dbReference type="AlphaFoldDB" id="A0A6S7HLE3"/>
<evidence type="ECO:0000256" key="5">
    <source>
        <dbReference type="ARBA" id="ARBA00022853"/>
    </source>
</evidence>
<dbReference type="FunFam" id="1.10.10.60:FF:000180">
    <property type="entry name" value="DnaJ (Hsp40) homolog, subfamily C, member 2"/>
    <property type="match status" value="1"/>
</dbReference>
<sequence length="628" mass="73356">MLRAAEVGENSIVLRKLCAPVLQEVEPVGRWFEAYVSRSRKNVSLSNSEPDERSEENNEDKKESSSSSSDSEDERYLLTLDPKEWKDQDHYKIIGLKNRRYRATEDDIKRAYRKMVLKHHPDKSHSRKSKMHLDAVQEYFTCITKAGEILMNRGKRRAYDSIDPTFDNFVPPVNPNSKINFYQVFGPVFETNSRWSNKLPVPGLGDEDSTFEDVDEFYKFWYDFDSWREFSYLDEEEKEKGESRDERRWMEKQNRAMRQKRKKEETTRLRTLVDNCYACDPRLKKFREEEKERKVAERKAKEEAARLAAEEQEKKKQEALEAERLLREKEEQEAKEKAQAAKKEKDKLKNALKKEKKIIRTTCKEHNYFSKDEKDLVEKMELTEKLLETLSLDRLQDLKESFKQNNKDNISNLFLEEISKLKEQLVLEDEKAVKAVQERKISKETGGDTSSSSLWSEDEHELLIKAVKLFPAGTNSRWEVIAEYINHHSKGNAVKTSKHVIKKVKELQKFDTTQMEKANKNAFAKFDKTLAAPSASTPSTSNPTERYDNGTSSAATQTTPAAERSWKTEEQKLLENALRKYPSSTPERWDKIAEEVPGRTKKECMRRYKDLVEMVKAKKSVAAKSNKS</sequence>
<dbReference type="EMBL" id="CACRXK020005117">
    <property type="protein sequence ID" value="CAB4005179.1"/>
    <property type="molecule type" value="Genomic_DNA"/>
</dbReference>
<feature type="compositionally biased region" description="Basic and acidic residues" evidence="9">
    <location>
        <begin position="55"/>
        <end position="64"/>
    </location>
</feature>
<feature type="region of interest" description="Disordered" evidence="9">
    <location>
        <begin position="328"/>
        <end position="348"/>
    </location>
</feature>
<dbReference type="InterPro" id="IPR036869">
    <property type="entry name" value="J_dom_sf"/>
</dbReference>
<dbReference type="GO" id="GO:0006450">
    <property type="term" value="P:regulation of translational fidelity"/>
    <property type="evidence" value="ECO:0007669"/>
    <property type="project" value="InterPro"/>
</dbReference>
<dbReference type="Pfam" id="PF23082">
    <property type="entry name" value="Myb_DNA-binding_2"/>
    <property type="match status" value="2"/>
</dbReference>
<evidence type="ECO:0000256" key="4">
    <source>
        <dbReference type="ARBA" id="ARBA00022737"/>
    </source>
</evidence>
<dbReference type="Gene3D" id="1.10.8.840">
    <property type="entry name" value="Ribosome-associated complex head domain"/>
    <property type="match status" value="1"/>
</dbReference>
<feature type="region of interest" description="Disordered" evidence="9">
    <location>
        <begin position="42"/>
        <end position="74"/>
    </location>
</feature>
<dbReference type="Pfam" id="PF16717">
    <property type="entry name" value="RAC_head"/>
    <property type="match status" value="1"/>
</dbReference>
<organism evidence="10 11">
    <name type="scientific">Paramuricea clavata</name>
    <name type="common">Red gorgonian</name>
    <name type="synonym">Violescent sea-whip</name>
    <dbReference type="NCBI Taxonomy" id="317549"/>
    <lineage>
        <taxon>Eukaryota</taxon>
        <taxon>Metazoa</taxon>
        <taxon>Cnidaria</taxon>
        <taxon>Anthozoa</taxon>
        <taxon>Octocorallia</taxon>
        <taxon>Malacalcyonacea</taxon>
        <taxon>Plexauridae</taxon>
        <taxon>Paramuricea</taxon>
    </lineage>
</organism>
<dbReference type="SMART" id="SM00271">
    <property type="entry name" value="DnaJ"/>
    <property type="match status" value="1"/>
</dbReference>
<dbReference type="PROSITE" id="PS51294">
    <property type="entry name" value="HTH_MYB"/>
    <property type="match status" value="1"/>
</dbReference>